<comment type="similarity">
    <text evidence="3 8">Belongs to the inositol monophosphatase superfamily.</text>
</comment>
<sequence>MNKESRIKSQDVEKSEEEIFEVAQEAARKAGEVLLPYFQATGLEREIKDDKSFVTKADLESEAIIIKTIKSKFPDHAILAEESGEVKTASPYQWIIDPLDGTANFLNGIPIFGVSIGVYKNGEPFAAAVCNPVTRELFSVARGRGAFFNGKTVTVSNQEAAKGLVTFGLSKDVADREHFTRVFVGLEKVFNKRRHLGATALEMAYIARGGIEATVSFGSKRWDHAAGAVLILEAGGKITDFSGKPWKLGETHFIASNGVSHAALLKVVSSAK</sequence>
<feature type="binding site" evidence="7">
    <location>
        <position position="100"/>
    </location>
    <ligand>
        <name>Mg(2+)</name>
        <dbReference type="ChEBI" id="CHEBI:18420"/>
        <label>1</label>
        <note>catalytic</note>
    </ligand>
</feature>
<dbReference type="Pfam" id="PF00459">
    <property type="entry name" value="Inositol_P"/>
    <property type="match status" value="1"/>
</dbReference>
<evidence type="ECO:0000313" key="9">
    <source>
        <dbReference type="EMBL" id="KKW09439.1"/>
    </source>
</evidence>
<dbReference type="PROSITE" id="PS00629">
    <property type="entry name" value="IMP_1"/>
    <property type="match status" value="1"/>
</dbReference>
<comment type="cofactor">
    <cofactor evidence="2 7 8">
        <name>Mg(2+)</name>
        <dbReference type="ChEBI" id="CHEBI:18420"/>
    </cofactor>
</comment>
<dbReference type="PANTHER" id="PTHR20854:SF4">
    <property type="entry name" value="INOSITOL-1-MONOPHOSPHATASE-RELATED"/>
    <property type="match status" value="1"/>
</dbReference>
<name>A0A0G1YST1_9BACT</name>
<evidence type="ECO:0000256" key="3">
    <source>
        <dbReference type="ARBA" id="ARBA00009759"/>
    </source>
</evidence>
<dbReference type="PANTHER" id="PTHR20854">
    <property type="entry name" value="INOSITOL MONOPHOSPHATASE"/>
    <property type="match status" value="1"/>
</dbReference>
<comment type="caution">
    <text evidence="9">The sequence shown here is derived from an EMBL/GenBank/DDBJ whole genome shotgun (WGS) entry which is preliminary data.</text>
</comment>
<evidence type="ECO:0000256" key="1">
    <source>
        <dbReference type="ARBA" id="ARBA00001033"/>
    </source>
</evidence>
<dbReference type="CDD" id="cd01639">
    <property type="entry name" value="IMPase"/>
    <property type="match status" value="1"/>
</dbReference>
<protein>
    <recommendedName>
        <fullName evidence="8">Inositol-1-monophosphatase</fullName>
        <ecNumber evidence="8">3.1.3.25</ecNumber>
    </recommendedName>
</protein>
<feature type="binding site" evidence="7">
    <location>
        <position position="97"/>
    </location>
    <ligand>
        <name>Mg(2+)</name>
        <dbReference type="ChEBI" id="CHEBI:18420"/>
        <label>1</label>
        <note>catalytic</note>
    </ligand>
</feature>
<dbReference type="Gene3D" id="3.40.190.80">
    <property type="match status" value="1"/>
</dbReference>
<accession>A0A0G1YST1</accession>
<dbReference type="Proteomes" id="UP000033965">
    <property type="component" value="Unassembled WGS sequence"/>
</dbReference>
<dbReference type="FunFam" id="3.30.540.10:FF:000003">
    <property type="entry name" value="Inositol-1-monophosphatase"/>
    <property type="match status" value="1"/>
</dbReference>
<dbReference type="GO" id="GO:0006020">
    <property type="term" value="P:inositol metabolic process"/>
    <property type="evidence" value="ECO:0007669"/>
    <property type="project" value="TreeGrafter"/>
</dbReference>
<feature type="binding site" evidence="7">
    <location>
        <position position="223"/>
    </location>
    <ligand>
        <name>Mg(2+)</name>
        <dbReference type="ChEBI" id="CHEBI:18420"/>
        <label>1</label>
        <note>catalytic</note>
    </ligand>
</feature>
<dbReference type="EMBL" id="LCPZ01000001">
    <property type="protein sequence ID" value="KKW09439.1"/>
    <property type="molecule type" value="Genomic_DNA"/>
</dbReference>
<dbReference type="InterPro" id="IPR020583">
    <property type="entry name" value="Inositol_monoP_metal-BS"/>
</dbReference>
<evidence type="ECO:0000313" key="10">
    <source>
        <dbReference type="Proteomes" id="UP000033965"/>
    </source>
</evidence>
<dbReference type="PATRIC" id="fig|1618669.3.peg.5"/>
<organism evidence="9 10">
    <name type="scientific">Candidatus Kaiserbacteria bacterium GW2011_GWA2_49_19</name>
    <dbReference type="NCBI Taxonomy" id="1618669"/>
    <lineage>
        <taxon>Bacteria</taxon>
        <taxon>Candidatus Kaiseribacteriota</taxon>
    </lineage>
</organism>
<keyword evidence="4 7" id="KW-0479">Metal-binding</keyword>
<dbReference type="GO" id="GO:0046854">
    <property type="term" value="P:phosphatidylinositol phosphate biosynthetic process"/>
    <property type="evidence" value="ECO:0007669"/>
    <property type="project" value="InterPro"/>
</dbReference>
<dbReference type="GO" id="GO:0046872">
    <property type="term" value="F:metal ion binding"/>
    <property type="evidence" value="ECO:0007669"/>
    <property type="project" value="UniProtKB-KW"/>
</dbReference>
<keyword evidence="6 7" id="KW-0460">Magnesium</keyword>
<dbReference type="Gene3D" id="3.30.540.10">
    <property type="entry name" value="Fructose-1,6-Bisphosphatase, subunit A, domain 1"/>
    <property type="match status" value="1"/>
</dbReference>
<feature type="binding site" evidence="7">
    <location>
        <position position="99"/>
    </location>
    <ligand>
        <name>Mg(2+)</name>
        <dbReference type="ChEBI" id="CHEBI:18420"/>
        <label>1</label>
        <note>catalytic</note>
    </ligand>
</feature>
<dbReference type="GO" id="GO:0007165">
    <property type="term" value="P:signal transduction"/>
    <property type="evidence" value="ECO:0007669"/>
    <property type="project" value="TreeGrafter"/>
</dbReference>
<dbReference type="GO" id="GO:0008934">
    <property type="term" value="F:inositol monophosphate 1-phosphatase activity"/>
    <property type="evidence" value="ECO:0007669"/>
    <property type="project" value="InterPro"/>
</dbReference>
<dbReference type="EC" id="3.1.3.25" evidence="8"/>
<dbReference type="InterPro" id="IPR000760">
    <property type="entry name" value="Inositol_monophosphatase-like"/>
</dbReference>
<comment type="catalytic activity">
    <reaction evidence="1 8">
        <text>a myo-inositol phosphate + H2O = myo-inositol + phosphate</text>
        <dbReference type="Rhea" id="RHEA:24056"/>
        <dbReference type="ChEBI" id="CHEBI:15377"/>
        <dbReference type="ChEBI" id="CHEBI:17268"/>
        <dbReference type="ChEBI" id="CHEBI:43474"/>
        <dbReference type="ChEBI" id="CHEBI:84139"/>
        <dbReference type="EC" id="3.1.3.25"/>
    </reaction>
</comment>
<evidence type="ECO:0000256" key="7">
    <source>
        <dbReference type="PIRSR" id="PIRSR600760-2"/>
    </source>
</evidence>
<reference evidence="9" key="1">
    <citation type="journal article" date="2015" name="Nature">
        <title>rRNA introns, odd ribosomes, and small enigmatic genomes across a large radiation of phyla.</title>
        <authorList>
            <person name="Brown C.T."/>
            <person name="Hug L.A."/>
            <person name="Thomas B.C."/>
            <person name="Sharon I."/>
            <person name="Castelle C.J."/>
            <person name="Singh A."/>
            <person name="Wilkins M.J."/>
            <person name="Williams K.H."/>
            <person name="Banfield J.F."/>
        </authorList>
    </citation>
    <scope>NUCLEOTIDE SEQUENCE [LARGE SCALE GENOMIC DNA]</scope>
</reference>
<gene>
    <name evidence="9" type="ORF">UY44_C0001G0004</name>
</gene>
<evidence type="ECO:0000256" key="5">
    <source>
        <dbReference type="ARBA" id="ARBA00022801"/>
    </source>
</evidence>
<dbReference type="InterPro" id="IPR020550">
    <property type="entry name" value="Inositol_monophosphatase_CS"/>
</dbReference>
<evidence type="ECO:0000256" key="8">
    <source>
        <dbReference type="RuleBase" id="RU364068"/>
    </source>
</evidence>
<dbReference type="SUPFAM" id="SSF56655">
    <property type="entry name" value="Carbohydrate phosphatase"/>
    <property type="match status" value="1"/>
</dbReference>
<dbReference type="PRINTS" id="PR00377">
    <property type="entry name" value="IMPHPHTASES"/>
</dbReference>
<dbReference type="InterPro" id="IPR033942">
    <property type="entry name" value="IMPase"/>
</dbReference>
<dbReference type="AlphaFoldDB" id="A0A0G1YST1"/>
<dbReference type="PROSITE" id="PS00630">
    <property type="entry name" value="IMP_2"/>
    <property type="match status" value="1"/>
</dbReference>
<feature type="binding site" evidence="7">
    <location>
        <position position="81"/>
    </location>
    <ligand>
        <name>Mg(2+)</name>
        <dbReference type="ChEBI" id="CHEBI:18420"/>
        <label>1</label>
        <note>catalytic</note>
    </ligand>
</feature>
<proteinExistence type="inferred from homology"/>
<keyword evidence="5 8" id="KW-0378">Hydrolase</keyword>
<evidence type="ECO:0000256" key="2">
    <source>
        <dbReference type="ARBA" id="ARBA00001946"/>
    </source>
</evidence>
<evidence type="ECO:0000256" key="4">
    <source>
        <dbReference type="ARBA" id="ARBA00022723"/>
    </source>
</evidence>
<evidence type="ECO:0000256" key="6">
    <source>
        <dbReference type="ARBA" id="ARBA00022842"/>
    </source>
</evidence>